<dbReference type="AlphaFoldDB" id="A0A7C4LMY7"/>
<protein>
    <submittedName>
        <fullName evidence="1">DUF1571 domain-containing protein</fullName>
    </submittedName>
</protein>
<proteinExistence type="predicted"/>
<dbReference type="EMBL" id="DSVQ01000019">
    <property type="protein sequence ID" value="HGT40853.1"/>
    <property type="molecule type" value="Genomic_DNA"/>
</dbReference>
<name>A0A7C4LMY7_9PLAN</name>
<sequence length="372" mass="41550">MISADPAFVCSSWGAHVNPPRPASAARVRPEVVDPPAGFFHSACWGSRMLRWPCLAMFRSSECRANGLAAGIALATIGWLALESPPAPVAADGIRIANRRAPALRLAATSAPQALANVVEPVVPPVAEALSPQEQSLRALHKKMEMLERGRQFLDEIPDYTAQFSKQELVDGELLEEQTMLLKCRHKPFSIYLQWLTGDVGRELLYVEGTNDGEMLVHGGGWKARLPALSISPTSSLAMKESRYPVTSAGLKALVDIILRIHADDLVKNNIERCDQLPDQDFDGRKCAVFVVYYKNAELSPTYRKSIVLIDKDWNIPLYTRNFCWPGDQAPETAEELDDATLIEFYTFTDIQFRQQLAEVDFDRTNAEYRFR</sequence>
<gene>
    <name evidence="1" type="ORF">ENS64_16535</name>
</gene>
<dbReference type="InterPro" id="IPR011465">
    <property type="entry name" value="DUF1571"/>
</dbReference>
<organism evidence="1">
    <name type="scientific">Schlesneria paludicola</name>
    <dbReference type="NCBI Taxonomy" id="360056"/>
    <lineage>
        <taxon>Bacteria</taxon>
        <taxon>Pseudomonadati</taxon>
        <taxon>Planctomycetota</taxon>
        <taxon>Planctomycetia</taxon>
        <taxon>Planctomycetales</taxon>
        <taxon>Planctomycetaceae</taxon>
        <taxon>Schlesneria</taxon>
    </lineage>
</organism>
<reference evidence="1" key="1">
    <citation type="journal article" date="2020" name="mSystems">
        <title>Genome- and Community-Level Interaction Insights into Carbon Utilization and Element Cycling Functions of Hydrothermarchaeota in Hydrothermal Sediment.</title>
        <authorList>
            <person name="Zhou Z."/>
            <person name="Liu Y."/>
            <person name="Xu W."/>
            <person name="Pan J."/>
            <person name="Luo Z.H."/>
            <person name="Li M."/>
        </authorList>
    </citation>
    <scope>NUCLEOTIDE SEQUENCE [LARGE SCALE GENOMIC DNA]</scope>
    <source>
        <strain evidence="1">SpSt-508</strain>
    </source>
</reference>
<dbReference type="Pfam" id="PF07608">
    <property type="entry name" value="DUF1571"/>
    <property type="match status" value="1"/>
</dbReference>
<comment type="caution">
    <text evidence="1">The sequence shown here is derived from an EMBL/GenBank/DDBJ whole genome shotgun (WGS) entry which is preliminary data.</text>
</comment>
<evidence type="ECO:0000313" key="1">
    <source>
        <dbReference type="EMBL" id="HGT40853.1"/>
    </source>
</evidence>
<accession>A0A7C4LMY7</accession>